<comment type="caution">
    <text evidence="2">The sequence shown here is derived from an EMBL/GenBank/DDBJ whole genome shotgun (WGS) entry which is preliminary data.</text>
</comment>
<accession>A0A9D4QGJ7</accession>
<reference evidence="2" key="2">
    <citation type="submission" date="2021-09" db="EMBL/GenBank/DDBJ databases">
        <authorList>
            <person name="Jia N."/>
            <person name="Wang J."/>
            <person name="Shi W."/>
            <person name="Du L."/>
            <person name="Sun Y."/>
            <person name="Zhan W."/>
            <person name="Jiang J."/>
            <person name="Wang Q."/>
            <person name="Zhang B."/>
            <person name="Ji P."/>
            <person name="Sakyi L.B."/>
            <person name="Cui X."/>
            <person name="Yuan T."/>
            <person name="Jiang B."/>
            <person name="Yang W."/>
            <person name="Lam T.T.-Y."/>
            <person name="Chang Q."/>
            <person name="Ding S."/>
            <person name="Wang X."/>
            <person name="Zhu J."/>
            <person name="Ruan X."/>
            <person name="Zhao L."/>
            <person name="Wei J."/>
            <person name="Que T."/>
            <person name="Du C."/>
            <person name="Cheng J."/>
            <person name="Dai P."/>
            <person name="Han X."/>
            <person name="Huang E."/>
            <person name="Gao Y."/>
            <person name="Liu J."/>
            <person name="Shao H."/>
            <person name="Ye R."/>
            <person name="Li L."/>
            <person name="Wei W."/>
            <person name="Wang X."/>
            <person name="Wang C."/>
            <person name="Huo Q."/>
            <person name="Li W."/>
            <person name="Guo W."/>
            <person name="Chen H."/>
            <person name="Chen S."/>
            <person name="Zhou L."/>
            <person name="Zhou L."/>
            <person name="Ni X."/>
            <person name="Tian J."/>
            <person name="Zhou Y."/>
            <person name="Sheng Y."/>
            <person name="Liu T."/>
            <person name="Pan Y."/>
            <person name="Xia L."/>
            <person name="Li J."/>
            <person name="Zhao F."/>
            <person name="Cao W."/>
        </authorList>
    </citation>
    <scope>NUCLEOTIDE SEQUENCE</scope>
    <source>
        <strain evidence="2">Rsan-2018</strain>
        <tissue evidence="2">Larvae</tissue>
    </source>
</reference>
<name>A0A9D4QGJ7_RHISA</name>
<feature type="region of interest" description="Disordered" evidence="1">
    <location>
        <begin position="98"/>
        <end position="145"/>
    </location>
</feature>
<protein>
    <submittedName>
        <fullName evidence="2">Uncharacterized protein</fullName>
    </submittedName>
</protein>
<dbReference type="AlphaFoldDB" id="A0A9D4QGJ7"/>
<evidence type="ECO:0000313" key="3">
    <source>
        <dbReference type="Proteomes" id="UP000821837"/>
    </source>
</evidence>
<feature type="compositionally biased region" description="Basic and acidic residues" evidence="1">
    <location>
        <begin position="99"/>
        <end position="109"/>
    </location>
</feature>
<dbReference type="Proteomes" id="UP000821837">
    <property type="component" value="Chromosome 1"/>
</dbReference>
<evidence type="ECO:0000313" key="2">
    <source>
        <dbReference type="EMBL" id="KAH7981877.1"/>
    </source>
</evidence>
<dbReference type="EMBL" id="JABSTV010001245">
    <property type="protein sequence ID" value="KAH7981877.1"/>
    <property type="molecule type" value="Genomic_DNA"/>
</dbReference>
<evidence type="ECO:0000256" key="1">
    <source>
        <dbReference type="SAM" id="MobiDB-lite"/>
    </source>
</evidence>
<organism evidence="2 3">
    <name type="scientific">Rhipicephalus sanguineus</name>
    <name type="common">Brown dog tick</name>
    <name type="synonym">Ixodes sanguineus</name>
    <dbReference type="NCBI Taxonomy" id="34632"/>
    <lineage>
        <taxon>Eukaryota</taxon>
        <taxon>Metazoa</taxon>
        <taxon>Ecdysozoa</taxon>
        <taxon>Arthropoda</taxon>
        <taxon>Chelicerata</taxon>
        <taxon>Arachnida</taxon>
        <taxon>Acari</taxon>
        <taxon>Parasitiformes</taxon>
        <taxon>Ixodida</taxon>
        <taxon>Ixodoidea</taxon>
        <taxon>Ixodidae</taxon>
        <taxon>Rhipicephalinae</taxon>
        <taxon>Rhipicephalus</taxon>
        <taxon>Rhipicephalus</taxon>
    </lineage>
</organism>
<reference evidence="2" key="1">
    <citation type="journal article" date="2020" name="Cell">
        <title>Large-Scale Comparative Analyses of Tick Genomes Elucidate Their Genetic Diversity and Vector Capacities.</title>
        <authorList>
            <consortium name="Tick Genome and Microbiome Consortium (TIGMIC)"/>
            <person name="Jia N."/>
            <person name="Wang J."/>
            <person name="Shi W."/>
            <person name="Du L."/>
            <person name="Sun Y."/>
            <person name="Zhan W."/>
            <person name="Jiang J.F."/>
            <person name="Wang Q."/>
            <person name="Zhang B."/>
            <person name="Ji P."/>
            <person name="Bell-Sakyi L."/>
            <person name="Cui X.M."/>
            <person name="Yuan T.T."/>
            <person name="Jiang B.G."/>
            <person name="Yang W.F."/>
            <person name="Lam T.T."/>
            <person name="Chang Q.C."/>
            <person name="Ding S.J."/>
            <person name="Wang X.J."/>
            <person name="Zhu J.G."/>
            <person name="Ruan X.D."/>
            <person name="Zhao L."/>
            <person name="Wei J.T."/>
            <person name="Ye R.Z."/>
            <person name="Que T.C."/>
            <person name="Du C.H."/>
            <person name="Zhou Y.H."/>
            <person name="Cheng J.X."/>
            <person name="Dai P.F."/>
            <person name="Guo W.B."/>
            <person name="Han X.H."/>
            <person name="Huang E.J."/>
            <person name="Li L.F."/>
            <person name="Wei W."/>
            <person name="Gao Y.C."/>
            <person name="Liu J.Z."/>
            <person name="Shao H.Z."/>
            <person name="Wang X."/>
            <person name="Wang C.C."/>
            <person name="Yang T.C."/>
            <person name="Huo Q.B."/>
            <person name="Li W."/>
            <person name="Chen H.Y."/>
            <person name="Chen S.E."/>
            <person name="Zhou L.G."/>
            <person name="Ni X.B."/>
            <person name="Tian J.H."/>
            <person name="Sheng Y."/>
            <person name="Liu T."/>
            <person name="Pan Y.S."/>
            <person name="Xia L.Y."/>
            <person name="Li J."/>
            <person name="Zhao F."/>
            <person name="Cao W.C."/>
        </authorList>
    </citation>
    <scope>NUCLEOTIDE SEQUENCE</scope>
    <source>
        <strain evidence="2">Rsan-2018</strain>
    </source>
</reference>
<proteinExistence type="predicted"/>
<keyword evidence="3" id="KW-1185">Reference proteome</keyword>
<sequence length="158" mass="17387">MRGGPCSRVVENELRSCPRSMLRLYEAPCGRQAGLETTGRDDLTAMGREKLAFLSPAAGVTWALLGWERRSGRQSSANGLSEMMDKPASFVCRQPAEPVRVEQEARPVEADEAAEIQGETSESGDDMSVTTATLKRARDETEEMDKTFSLFTNPVHSF</sequence>
<gene>
    <name evidence="2" type="ORF">HPB52_001438</name>
</gene>